<evidence type="ECO:0000256" key="1">
    <source>
        <dbReference type="SAM" id="Phobius"/>
    </source>
</evidence>
<feature type="transmembrane region" description="Helical" evidence="1">
    <location>
        <begin position="80"/>
        <end position="102"/>
    </location>
</feature>
<keyword evidence="1" id="KW-1133">Transmembrane helix</keyword>
<sequence length="114" mass="12856">MNTNSELGEGAAHKHRTALTNAKMSSSQHDRLFSRCGKLPERGLMPALFRVHLVSQQAQRQGQVAVGERRGRGWRDEEEAAAAAVLFSSLAMATPVICRWFIWQRSWEHLASQR</sequence>
<evidence type="ECO:0000313" key="3">
    <source>
        <dbReference type="Proteomes" id="UP001187415"/>
    </source>
</evidence>
<dbReference type="Proteomes" id="UP001187415">
    <property type="component" value="Unassembled WGS sequence"/>
</dbReference>
<organism evidence="2 3">
    <name type="scientific">Channa striata</name>
    <name type="common">Snakehead murrel</name>
    <name type="synonym">Ophicephalus striatus</name>
    <dbReference type="NCBI Taxonomy" id="64152"/>
    <lineage>
        <taxon>Eukaryota</taxon>
        <taxon>Metazoa</taxon>
        <taxon>Chordata</taxon>
        <taxon>Craniata</taxon>
        <taxon>Vertebrata</taxon>
        <taxon>Euteleostomi</taxon>
        <taxon>Actinopterygii</taxon>
        <taxon>Neopterygii</taxon>
        <taxon>Teleostei</taxon>
        <taxon>Neoteleostei</taxon>
        <taxon>Acanthomorphata</taxon>
        <taxon>Anabantaria</taxon>
        <taxon>Anabantiformes</taxon>
        <taxon>Channoidei</taxon>
        <taxon>Channidae</taxon>
        <taxon>Channa</taxon>
    </lineage>
</organism>
<keyword evidence="3" id="KW-1185">Reference proteome</keyword>
<comment type="caution">
    <text evidence="2">The sequence shown here is derived from an EMBL/GenBank/DDBJ whole genome shotgun (WGS) entry which is preliminary data.</text>
</comment>
<dbReference type="EMBL" id="JAUPFM010000001">
    <property type="protein sequence ID" value="KAK2861858.1"/>
    <property type="molecule type" value="Genomic_DNA"/>
</dbReference>
<protein>
    <submittedName>
        <fullName evidence="2">Uncharacterized protein</fullName>
    </submittedName>
</protein>
<reference evidence="2" key="1">
    <citation type="submission" date="2023-07" db="EMBL/GenBank/DDBJ databases">
        <title>Chromosome-level Genome Assembly of Striped Snakehead (Channa striata).</title>
        <authorList>
            <person name="Liu H."/>
        </authorList>
    </citation>
    <scope>NUCLEOTIDE SEQUENCE</scope>
    <source>
        <strain evidence="2">Gz</strain>
        <tissue evidence="2">Muscle</tissue>
    </source>
</reference>
<keyword evidence="1" id="KW-0812">Transmembrane</keyword>
<evidence type="ECO:0000313" key="2">
    <source>
        <dbReference type="EMBL" id="KAK2861858.1"/>
    </source>
</evidence>
<dbReference type="AlphaFoldDB" id="A0AA88T575"/>
<keyword evidence="1" id="KW-0472">Membrane</keyword>
<name>A0AA88T575_CHASR</name>
<gene>
    <name evidence="2" type="ORF">Q5P01_001391</name>
</gene>
<accession>A0AA88T575</accession>
<proteinExistence type="predicted"/>